<dbReference type="Proteomes" id="UP000644660">
    <property type="component" value="Unassembled WGS sequence"/>
</dbReference>
<feature type="region of interest" description="Disordered" evidence="1">
    <location>
        <begin position="40"/>
        <end position="65"/>
    </location>
</feature>
<feature type="region of interest" description="Disordered" evidence="1">
    <location>
        <begin position="390"/>
        <end position="409"/>
    </location>
</feature>
<accession>A0A8H2ZLL8</accession>
<evidence type="ECO:0000256" key="1">
    <source>
        <dbReference type="SAM" id="MobiDB-lite"/>
    </source>
</evidence>
<feature type="compositionally biased region" description="Basic and acidic residues" evidence="1">
    <location>
        <begin position="1"/>
        <end position="13"/>
    </location>
</feature>
<dbReference type="RefSeq" id="XP_041408096.1">
    <property type="nucleotide sequence ID" value="XM_041552162.1"/>
</dbReference>
<dbReference type="EMBL" id="CAEFZW010000009">
    <property type="protein sequence ID" value="CAB4256252.1"/>
    <property type="molecule type" value="Genomic_DNA"/>
</dbReference>
<dbReference type="AlphaFoldDB" id="A0A8H2ZLL8"/>
<organism evidence="3 4">
    <name type="scientific">Maudiozyma barnettii</name>
    <dbReference type="NCBI Taxonomy" id="61262"/>
    <lineage>
        <taxon>Eukaryota</taxon>
        <taxon>Fungi</taxon>
        <taxon>Dikarya</taxon>
        <taxon>Ascomycota</taxon>
        <taxon>Saccharomycotina</taxon>
        <taxon>Saccharomycetes</taxon>
        <taxon>Saccharomycetales</taxon>
        <taxon>Saccharomycetaceae</taxon>
        <taxon>Maudiozyma</taxon>
    </lineage>
</organism>
<keyword evidence="2" id="KW-1133">Transmembrane helix</keyword>
<keyword evidence="2" id="KW-0472">Membrane</keyword>
<gene>
    <name evidence="3" type="ORF">KABA2_09S00462</name>
</gene>
<feature type="transmembrane region" description="Helical" evidence="2">
    <location>
        <begin position="454"/>
        <end position="474"/>
    </location>
</feature>
<reference evidence="3 4" key="1">
    <citation type="submission" date="2020-05" db="EMBL/GenBank/DDBJ databases">
        <authorList>
            <person name="Casaregola S."/>
            <person name="Devillers H."/>
            <person name="Grondin C."/>
        </authorList>
    </citation>
    <scope>NUCLEOTIDE SEQUENCE [LARGE SCALE GENOMIC DNA]</scope>
    <source>
        <strain evidence="3 4">CLIB 1767</strain>
    </source>
</reference>
<proteinExistence type="predicted"/>
<keyword evidence="3" id="KW-0675">Receptor</keyword>
<evidence type="ECO:0000256" key="2">
    <source>
        <dbReference type="SAM" id="Phobius"/>
    </source>
</evidence>
<feature type="region of interest" description="Disordered" evidence="1">
    <location>
        <begin position="425"/>
        <end position="444"/>
    </location>
</feature>
<comment type="caution">
    <text evidence="3">The sequence shown here is derived from an EMBL/GenBank/DDBJ whole genome shotgun (WGS) entry which is preliminary data.</text>
</comment>
<evidence type="ECO:0000313" key="3">
    <source>
        <dbReference type="EMBL" id="CAB4256252.1"/>
    </source>
</evidence>
<protein>
    <submittedName>
        <fullName evidence="3">Similar to Saccharomyces cerevisiae YIL146C ATG32 Mitochondrial-anchored transmembrane receptor that interacts with the autophagy adaptor protein</fullName>
    </submittedName>
</protein>
<feature type="compositionally biased region" description="Basic residues" evidence="1">
    <location>
        <begin position="432"/>
        <end position="444"/>
    </location>
</feature>
<name>A0A8H2ZLL8_9SACH</name>
<feature type="region of interest" description="Disordered" evidence="1">
    <location>
        <begin position="1"/>
        <end position="23"/>
    </location>
</feature>
<feature type="region of interest" description="Disordered" evidence="1">
    <location>
        <begin position="120"/>
        <end position="157"/>
    </location>
</feature>
<evidence type="ECO:0000313" key="4">
    <source>
        <dbReference type="Proteomes" id="UP000644660"/>
    </source>
</evidence>
<sequence>MSVYQKRSEKDKMNNNTNSLDPHHSIYDLLERSHNILPISSGECQNENKTQRSINDPNNISGETSAKTITERPLTLEEAIQEDNQLDKQELPESWFAIQKNDITNSCQVERCTSQTNTVGILSSSDTSEEELDPQNSPSPNKFSILKNEKDNQSPTRNTTLLKCISSNRLNVSQLESSQNNQFDFHQVSAKSKLPSIGFNQFNEEDSVTLTKSVSSSSGSFVMPKLSISRKGECSKNTERKNFKILILGRIGLQFYKSIPATYEHIFYLPRSYDSNEYIEYNGILIVIEEASELMSMLNKVSQKVKNNIPIATITLDSDNLLQIKNIINSYLRRSLINVMYTPIVFSNDKDVNKLLLFLTGLEQKFIKEQTTTQRERKVSSSVYVYTSQSSSDYSDSSESRDSTTNKRLKKLQYQNGNKINEYILSHQEKKDRRKRKQSKSTNHKYKSVTENKWFIWGVSLSVGVGVGYCLSYFNVLRWIVCTTSTYIHPNNKDIKTIADVTSHSSSSILKRLLKFLDKELDPDSHGIYTKSFKVVKHGLHFVENVGSVLKENFNKGLTFFEEMYGVISKDRKLSVGYNQENNQSKLFALGYVLL</sequence>
<dbReference type="GeneID" id="64859324"/>
<keyword evidence="2 3" id="KW-0812">Transmembrane</keyword>
<dbReference type="OrthoDB" id="4061233at2759"/>
<keyword evidence="4" id="KW-1185">Reference proteome</keyword>
<feature type="compositionally biased region" description="Polar residues" evidence="1">
    <location>
        <begin position="42"/>
        <end position="65"/>
    </location>
</feature>